<proteinExistence type="predicted"/>
<dbReference type="EMBL" id="DQVM01000008">
    <property type="protein sequence ID" value="HIQ28997.1"/>
    <property type="molecule type" value="Genomic_DNA"/>
</dbReference>
<evidence type="ECO:0000313" key="2">
    <source>
        <dbReference type="Proteomes" id="UP000608579"/>
    </source>
</evidence>
<dbReference type="AlphaFoldDB" id="A0A833E930"/>
<comment type="caution">
    <text evidence="1">The sequence shown here is derived from an EMBL/GenBank/DDBJ whole genome shotgun (WGS) entry which is preliminary data.</text>
</comment>
<organism evidence="1 2">
    <name type="scientific">Caldiarchaeum subterraneum</name>
    <dbReference type="NCBI Taxonomy" id="311458"/>
    <lineage>
        <taxon>Archaea</taxon>
        <taxon>Nitrososphaerota</taxon>
        <taxon>Candidatus Caldarchaeales</taxon>
        <taxon>Candidatus Caldarchaeaceae</taxon>
        <taxon>Candidatus Caldarchaeum</taxon>
    </lineage>
</organism>
<protein>
    <submittedName>
        <fullName evidence="1">Uncharacterized protein</fullName>
    </submittedName>
</protein>
<evidence type="ECO:0000313" key="1">
    <source>
        <dbReference type="EMBL" id="HIQ28997.1"/>
    </source>
</evidence>
<reference evidence="1" key="1">
    <citation type="journal article" date="2020" name="ISME J.">
        <title>Gammaproteobacteria mediating utilization of methyl-, sulfur- and petroleum organic compounds in deep ocean hydrothermal plumes.</title>
        <authorList>
            <person name="Zhou Z."/>
            <person name="Liu Y."/>
            <person name="Pan J."/>
            <person name="Cron B.R."/>
            <person name="Toner B.M."/>
            <person name="Anantharaman K."/>
            <person name="Breier J.A."/>
            <person name="Dick G.J."/>
            <person name="Li M."/>
        </authorList>
    </citation>
    <scope>NUCLEOTIDE SEQUENCE</scope>
    <source>
        <strain evidence="1">SZUA-1515</strain>
    </source>
</reference>
<gene>
    <name evidence="1" type="ORF">EYH45_00360</name>
</gene>
<accession>A0A833E930</accession>
<sequence length="153" mass="17236">MSGALLSQPPRVKFLEALGALADGRVEVRGVGEALVRSSEGDRVYRVFVDVERGVAYSDDNGTVYRNYVGYPIVALLITMDKLPYDGALAEGLKGVRWREINERYKDYKRVEEEIKKMLEKRGIPASRVDEYISKARKALSKLHLSKSTQLTL</sequence>
<dbReference type="Proteomes" id="UP000608579">
    <property type="component" value="Unassembled WGS sequence"/>
</dbReference>
<name>A0A833E930_CALS0</name>